<keyword evidence="10" id="KW-1185">Reference proteome</keyword>
<evidence type="ECO:0000256" key="7">
    <source>
        <dbReference type="PROSITE-ProRule" id="PRU00023"/>
    </source>
</evidence>
<dbReference type="SMART" id="SM01076">
    <property type="entry name" value="CG-1"/>
    <property type="match status" value="1"/>
</dbReference>
<name>A0A7J7N2Q6_9MAGN</name>
<dbReference type="GO" id="GO:0003690">
    <property type="term" value="F:double-stranded DNA binding"/>
    <property type="evidence" value="ECO:0007669"/>
    <property type="project" value="TreeGrafter"/>
</dbReference>
<dbReference type="SMART" id="SM00015">
    <property type="entry name" value="IQ"/>
    <property type="match status" value="2"/>
</dbReference>
<comment type="subcellular location">
    <subcellularLocation>
        <location evidence="1">Nucleus</location>
    </subcellularLocation>
</comment>
<dbReference type="InterPro" id="IPR002909">
    <property type="entry name" value="IPT_dom"/>
</dbReference>
<dbReference type="PROSITE" id="PS50096">
    <property type="entry name" value="IQ"/>
    <property type="match status" value="2"/>
</dbReference>
<dbReference type="InterPro" id="IPR027417">
    <property type="entry name" value="P-loop_NTPase"/>
</dbReference>
<dbReference type="InterPro" id="IPR002110">
    <property type="entry name" value="Ankyrin_rpt"/>
</dbReference>
<dbReference type="InterPro" id="IPR005559">
    <property type="entry name" value="CG-1_dom"/>
</dbReference>
<sequence>MESDKGFNINELVQAAKSRWLRPAEVHFILQNHESYELTDSVPQKPPGGSLFLYNKRVLRYFRKDGHDWRKKKTGKTVGEGHEKLRVGDVEALNCYYAHGEQDPKFQRRSYWMLDPAYEHIALVHYRDTGEERHTVGLTSHLSPSCSSALTSCIYTPQNQSSISAVSELYNQHPCSFSPGSLEVSSEYLVRNNGMNNSDGTYKSGELNNFRAVDAIEKFGQLEEQLNMKVDTSEDSGILEYERMYNQGGRVAQQHGSNKMQKYQCFRNSELGNILNSSLLPEYSGEDTVKHEEAPLLKEIFQHCQGPAWTGSTVERNVCPNLIEQQEILTSEWLDLSGTDAENRTHEANLDCYKSSSDQENQFGVYVRSDSAFSLKQRFSIREISPEWGYASESTKVMICGSFLCDTLESAWKCLFGDIEAPLQIIQEGVFSCQAPPQSPGKVTLCISSSNREPCSEIREFEYRTKPISSLKSTKSTEELISLIRFAQMLLCDQLVCKEDTVELFADANEDPWGHMIEGLLIGTETQPTTMDWILKELLKDKLQKWLLSKSHKGDTLSKKEKGIIHLVAGLGFEWALVPILDYGININFRDFNGWTALHWAARFEREKMVSALIAAGASTGAVTDPTSEDPVGKTPGCIAAAYGHTGLAGFLSEMSLTSHLYSLTLEESEISKGSAVMEAERTVERISEPVSVLSEDQSSLQNSLDAVRNAAQAAARIQFAFREHSFRRRQLREAAIASCDEHGITPNDILGISAASKLTSRQHDRKLNKSALCIQKKYRGWKWRQNFLDFRQKVVMIQAHVRGYQVRRKYKVILWAVGVLEKVVLRWRRKGDGLRGFKAVPGSDGDSEYEDIIKVFRKKKVDVTIEEALSRVVSMVKTPEARKQYRRMLQSFREAKAGLLDKANETASTSQGIADMMDKDMEDFISDSIGTILDDNTGFLHNPNMFRVT</sequence>
<feature type="repeat" description="ANK" evidence="7">
    <location>
        <begin position="593"/>
        <end position="625"/>
    </location>
</feature>
<dbReference type="PROSITE" id="PS50088">
    <property type="entry name" value="ANK_REPEAT"/>
    <property type="match status" value="1"/>
</dbReference>
<proteinExistence type="inferred from homology"/>
<evidence type="ECO:0000256" key="2">
    <source>
        <dbReference type="ARBA" id="ARBA00008267"/>
    </source>
</evidence>
<dbReference type="Pfam" id="PF03859">
    <property type="entry name" value="CG-1"/>
    <property type="match status" value="1"/>
</dbReference>
<dbReference type="Gene3D" id="1.20.5.190">
    <property type="match status" value="1"/>
</dbReference>
<dbReference type="InterPro" id="IPR013783">
    <property type="entry name" value="Ig-like_fold"/>
</dbReference>
<dbReference type="SMART" id="SM00248">
    <property type="entry name" value="ANK"/>
    <property type="match status" value="2"/>
</dbReference>
<evidence type="ECO:0000313" key="9">
    <source>
        <dbReference type="EMBL" id="KAF6161491.1"/>
    </source>
</evidence>
<dbReference type="Pfam" id="PF01833">
    <property type="entry name" value="TIG"/>
    <property type="match status" value="1"/>
</dbReference>
<comment type="similarity">
    <text evidence="2">Belongs to the CAMTA family.</text>
</comment>
<keyword evidence="5" id="KW-0804">Transcription</keyword>
<feature type="domain" description="CG-1" evidence="8">
    <location>
        <begin position="9"/>
        <end position="135"/>
    </location>
</feature>
<dbReference type="EMBL" id="JACGCM010001129">
    <property type="protein sequence ID" value="KAF6161491.1"/>
    <property type="molecule type" value="Genomic_DNA"/>
</dbReference>
<evidence type="ECO:0000256" key="3">
    <source>
        <dbReference type="ARBA" id="ARBA00023043"/>
    </source>
</evidence>
<dbReference type="Pfam" id="PF00612">
    <property type="entry name" value="IQ"/>
    <property type="match status" value="2"/>
</dbReference>
<dbReference type="PANTHER" id="PTHR23335">
    <property type="entry name" value="CALMODULIN-BINDING TRANSCRIPTION ACTIVATOR CAMTA"/>
    <property type="match status" value="1"/>
</dbReference>
<dbReference type="GO" id="GO:0005634">
    <property type="term" value="C:nucleus"/>
    <property type="evidence" value="ECO:0007669"/>
    <property type="project" value="UniProtKB-SubCell"/>
</dbReference>
<reference evidence="9 10" key="1">
    <citation type="journal article" date="2020" name="IScience">
        <title>Genome Sequencing of the Endangered Kingdonia uniflora (Circaeasteraceae, Ranunculales) Reveals Potential Mechanisms of Evolutionary Specialization.</title>
        <authorList>
            <person name="Sun Y."/>
            <person name="Deng T."/>
            <person name="Zhang A."/>
            <person name="Moore M.J."/>
            <person name="Landis J.B."/>
            <person name="Lin N."/>
            <person name="Zhang H."/>
            <person name="Zhang X."/>
            <person name="Huang J."/>
            <person name="Zhang X."/>
            <person name="Sun H."/>
            <person name="Wang H."/>
        </authorList>
    </citation>
    <scope>NUCLEOTIDE SEQUENCE [LARGE SCALE GENOMIC DNA]</scope>
    <source>
        <strain evidence="9">TB1705</strain>
        <tissue evidence="9">Leaf</tissue>
    </source>
</reference>
<organism evidence="9 10">
    <name type="scientific">Kingdonia uniflora</name>
    <dbReference type="NCBI Taxonomy" id="39325"/>
    <lineage>
        <taxon>Eukaryota</taxon>
        <taxon>Viridiplantae</taxon>
        <taxon>Streptophyta</taxon>
        <taxon>Embryophyta</taxon>
        <taxon>Tracheophyta</taxon>
        <taxon>Spermatophyta</taxon>
        <taxon>Magnoliopsida</taxon>
        <taxon>Ranunculales</taxon>
        <taxon>Circaeasteraceae</taxon>
        <taxon>Kingdonia</taxon>
    </lineage>
</organism>
<dbReference type="PANTHER" id="PTHR23335:SF1">
    <property type="entry name" value="CALMODULIN-BINDING TRANSCRIPTION ACTIVATOR, ISOFORM F"/>
    <property type="match status" value="1"/>
</dbReference>
<dbReference type="InterPro" id="IPR014756">
    <property type="entry name" value="Ig_E-set"/>
</dbReference>
<gene>
    <name evidence="9" type="ORF">GIB67_009370</name>
</gene>
<dbReference type="CDD" id="cd00102">
    <property type="entry name" value="IPT"/>
    <property type="match status" value="1"/>
</dbReference>
<dbReference type="Proteomes" id="UP000541444">
    <property type="component" value="Unassembled WGS sequence"/>
</dbReference>
<evidence type="ECO:0000256" key="1">
    <source>
        <dbReference type="ARBA" id="ARBA00004123"/>
    </source>
</evidence>
<accession>A0A7J7N2Q6</accession>
<evidence type="ECO:0000256" key="4">
    <source>
        <dbReference type="ARBA" id="ARBA00023159"/>
    </source>
</evidence>
<evidence type="ECO:0000256" key="5">
    <source>
        <dbReference type="ARBA" id="ARBA00023163"/>
    </source>
</evidence>
<dbReference type="OrthoDB" id="407555at2759"/>
<dbReference type="InterPro" id="IPR036770">
    <property type="entry name" value="Ankyrin_rpt-contain_sf"/>
</dbReference>
<dbReference type="SUPFAM" id="SSF52540">
    <property type="entry name" value="P-loop containing nucleoside triphosphate hydrolases"/>
    <property type="match status" value="1"/>
</dbReference>
<evidence type="ECO:0000313" key="10">
    <source>
        <dbReference type="Proteomes" id="UP000541444"/>
    </source>
</evidence>
<dbReference type="InterPro" id="IPR000048">
    <property type="entry name" value="IQ_motif_EF-hand-BS"/>
</dbReference>
<comment type="caution">
    <text evidence="9">The sequence shown here is derived from an EMBL/GenBank/DDBJ whole genome shotgun (WGS) entry which is preliminary data.</text>
</comment>
<keyword evidence="6" id="KW-0539">Nucleus</keyword>
<dbReference type="SUPFAM" id="SSF81296">
    <property type="entry name" value="E set domains"/>
    <property type="match status" value="1"/>
</dbReference>
<dbReference type="GO" id="GO:0003712">
    <property type="term" value="F:transcription coregulator activity"/>
    <property type="evidence" value="ECO:0007669"/>
    <property type="project" value="TreeGrafter"/>
</dbReference>
<protein>
    <recommendedName>
        <fullName evidence="8">CG-1 domain-containing protein</fullName>
    </recommendedName>
</protein>
<dbReference type="Gene3D" id="2.60.40.10">
    <property type="entry name" value="Immunoglobulins"/>
    <property type="match status" value="1"/>
</dbReference>
<dbReference type="PROSITE" id="PS51437">
    <property type="entry name" value="CG_1"/>
    <property type="match status" value="1"/>
</dbReference>
<keyword evidence="3 7" id="KW-0040">ANK repeat</keyword>
<evidence type="ECO:0000256" key="6">
    <source>
        <dbReference type="ARBA" id="ARBA00023242"/>
    </source>
</evidence>
<dbReference type="Pfam" id="PF12796">
    <property type="entry name" value="Ank_2"/>
    <property type="match status" value="1"/>
</dbReference>
<dbReference type="AlphaFoldDB" id="A0A7J7N2Q6"/>
<dbReference type="Gene3D" id="1.25.40.20">
    <property type="entry name" value="Ankyrin repeat-containing domain"/>
    <property type="match status" value="1"/>
</dbReference>
<dbReference type="GO" id="GO:0006357">
    <property type="term" value="P:regulation of transcription by RNA polymerase II"/>
    <property type="evidence" value="ECO:0007669"/>
    <property type="project" value="TreeGrafter"/>
</dbReference>
<evidence type="ECO:0000259" key="8">
    <source>
        <dbReference type="PROSITE" id="PS51437"/>
    </source>
</evidence>
<keyword evidence="4" id="KW-0010">Activator</keyword>
<dbReference type="SUPFAM" id="SSF48403">
    <property type="entry name" value="Ankyrin repeat"/>
    <property type="match status" value="1"/>
</dbReference>
<dbReference type="PROSITE" id="PS50297">
    <property type="entry name" value="ANK_REP_REGION"/>
    <property type="match status" value="1"/>
</dbReference>